<gene>
    <name evidence="1" type="ORF">GCM10010102_43520</name>
</gene>
<proteinExistence type="predicted"/>
<name>A0A8H9L743_9MICO</name>
<sequence>MTRIDVVEDLVPILDDTDHADTSLAYQAQDGTIHVGLHPPATRDDLCAVADQVSDQLDLPVVVEVKAVETVTG</sequence>
<reference evidence="1" key="2">
    <citation type="submission" date="2020-09" db="EMBL/GenBank/DDBJ databases">
        <authorList>
            <person name="Sun Q."/>
            <person name="Ohkuma M."/>
        </authorList>
    </citation>
    <scope>NUCLEOTIDE SEQUENCE</scope>
    <source>
        <strain evidence="1">JCM 3051</strain>
    </source>
</reference>
<dbReference type="AlphaFoldDB" id="A0A8H9L743"/>
<comment type="caution">
    <text evidence="1">The sequence shown here is derived from an EMBL/GenBank/DDBJ whole genome shotgun (WGS) entry which is preliminary data.</text>
</comment>
<keyword evidence="2" id="KW-1185">Reference proteome</keyword>
<protein>
    <submittedName>
        <fullName evidence="1">Uncharacterized protein</fullName>
    </submittedName>
</protein>
<dbReference type="RefSeq" id="WP_171106515.1">
    <property type="nucleotide sequence ID" value="NZ_BMPT01000026.1"/>
</dbReference>
<organism evidence="1 2">
    <name type="scientific">Promicromonospora citrea</name>
    <dbReference type="NCBI Taxonomy" id="43677"/>
    <lineage>
        <taxon>Bacteria</taxon>
        <taxon>Bacillati</taxon>
        <taxon>Actinomycetota</taxon>
        <taxon>Actinomycetes</taxon>
        <taxon>Micrococcales</taxon>
        <taxon>Promicromonosporaceae</taxon>
        <taxon>Promicromonospora</taxon>
    </lineage>
</organism>
<reference evidence="1" key="1">
    <citation type="journal article" date="2014" name="Int. J. Syst. Evol. Microbiol.">
        <title>Complete genome sequence of Corynebacterium casei LMG S-19264T (=DSM 44701T), isolated from a smear-ripened cheese.</title>
        <authorList>
            <consortium name="US DOE Joint Genome Institute (JGI-PGF)"/>
            <person name="Walter F."/>
            <person name="Albersmeier A."/>
            <person name="Kalinowski J."/>
            <person name="Ruckert C."/>
        </authorList>
    </citation>
    <scope>NUCLEOTIDE SEQUENCE</scope>
    <source>
        <strain evidence="1">JCM 3051</strain>
    </source>
</reference>
<evidence type="ECO:0000313" key="1">
    <source>
        <dbReference type="EMBL" id="GGM43315.1"/>
    </source>
</evidence>
<dbReference type="Proteomes" id="UP000655589">
    <property type="component" value="Unassembled WGS sequence"/>
</dbReference>
<evidence type="ECO:0000313" key="2">
    <source>
        <dbReference type="Proteomes" id="UP000655589"/>
    </source>
</evidence>
<accession>A0A8H9L743</accession>
<dbReference type="EMBL" id="BMPT01000026">
    <property type="protein sequence ID" value="GGM43315.1"/>
    <property type="molecule type" value="Genomic_DNA"/>
</dbReference>